<name>A0A6N9SG48_ECOLX</name>
<reference evidence="1 2" key="1">
    <citation type="journal article" date="2020" name="Int. J. Nanomedicine">
        <title>Consequences Of Long-Term Bacteria's Exposure To Silver Nanoformulations With Different PhysicoChemical Properties.</title>
        <authorList>
            <person name="Kedziora A."/>
            <person name="Wernecki M."/>
            <person name="Korzekwa K."/>
            <person name="Speruda M."/>
            <person name="Gerasymchuk Y."/>
            <person name="Lukowiak A."/>
            <person name="Bugla-Ploskonska G."/>
        </authorList>
    </citation>
    <scope>NUCLEOTIDE SEQUENCE [LARGE SCALE GENOMIC DNA]</scope>
    <source>
        <strain evidence="1 2">ATCC 11230</strain>
    </source>
</reference>
<organism evidence="1 2">
    <name type="scientific">Escherichia coli</name>
    <dbReference type="NCBI Taxonomy" id="562"/>
    <lineage>
        <taxon>Bacteria</taxon>
        <taxon>Pseudomonadati</taxon>
        <taxon>Pseudomonadota</taxon>
        <taxon>Gammaproteobacteria</taxon>
        <taxon>Enterobacterales</taxon>
        <taxon>Enterobacteriaceae</taxon>
        <taxon>Escherichia</taxon>
    </lineage>
</organism>
<dbReference type="SUPFAM" id="SSF48403">
    <property type="entry name" value="Ankyrin repeat"/>
    <property type="match status" value="1"/>
</dbReference>
<dbReference type="RefSeq" id="WP_021517955.1">
    <property type="nucleotide sequence ID" value="NZ_CAMPTA010000074.1"/>
</dbReference>
<dbReference type="EMBL" id="VLTB01000432">
    <property type="protein sequence ID" value="NDR94722.1"/>
    <property type="molecule type" value="Genomic_DNA"/>
</dbReference>
<evidence type="ECO:0000313" key="2">
    <source>
        <dbReference type="Proteomes" id="UP000471490"/>
    </source>
</evidence>
<dbReference type="AlphaFoldDB" id="A0A6N9SG48"/>
<accession>A0A6N9SG48</accession>
<comment type="caution">
    <text evidence="1">The sequence shown here is derived from an EMBL/GenBank/DDBJ whole genome shotgun (WGS) entry which is preliminary data.</text>
</comment>
<gene>
    <name evidence="1" type="ORF">FPI65_26325</name>
</gene>
<dbReference type="InterPro" id="IPR036770">
    <property type="entry name" value="Ankyrin_rpt-contain_sf"/>
</dbReference>
<evidence type="ECO:0000313" key="1">
    <source>
        <dbReference type="EMBL" id="NDR94722.1"/>
    </source>
</evidence>
<dbReference type="Gene3D" id="1.25.40.20">
    <property type="entry name" value="Ankyrin repeat-containing domain"/>
    <property type="match status" value="1"/>
</dbReference>
<protein>
    <submittedName>
        <fullName evidence="1">Uncharacterized protein</fullName>
    </submittedName>
</protein>
<dbReference type="Proteomes" id="UP000471490">
    <property type="component" value="Unassembled WGS sequence"/>
</dbReference>
<sequence length="194" mass="22648">MLLDFMDFFTDHSLINLVDKYGRTPIFYSDDYYFTKFLIRNGANINHIDNFGRTLLFYRWPKNEELIDEIFNSGVDINIKDYKGLTAFSFSLFAQQPDVFLKHISKLQEKEIVIGNLYPTSSEAIKKLINANITIRFNDVIKIHYPLILCQQEVLSIKELMAGDIHFSRPKIIISECSNITSITNFDNIFRKIS</sequence>
<proteinExistence type="predicted"/>